<feature type="transmembrane region" description="Helical" evidence="8">
    <location>
        <begin position="6"/>
        <end position="26"/>
    </location>
</feature>
<comment type="subcellular location">
    <subcellularLocation>
        <location evidence="1">Membrane</location>
    </subcellularLocation>
</comment>
<evidence type="ECO:0000259" key="9">
    <source>
        <dbReference type="Pfam" id="PF02225"/>
    </source>
</evidence>
<dbReference type="InterPro" id="IPR044744">
    <property type="entry name" value="ZNRF4/RNF13/RNF167_PA"/>
</dbReference>
<evidence type="ECO:0000313" key="10">
    <source>
        <dbReference type="EMBL" id="KAF6458574.1"/>
    </source>
</evidence>
<evidence type="ECO:0000256" key="3">
    <source>
        <dbReference type="ARBA" id="ARBA00022723"/>
    </source>
</evidence>
<dbReference type="InterPro" id="IPR003137">
    <property type="entry name" value="PA_domain"/>
</dbReference>
<proteinExistence type="predicted"/>
<gene>
    <name evidence="10" type="ORF">HJG63_016795</name>
</gene>
<keyword evidence="3" id="KW-0479">Metal-binding</keyword>
<keyword evidence="6 8" id="KW-1133">Transmembrane helix</keyword>
<dbReference type="SUPFAM" id="SSF52025">
    <property type="entry name" value="PA domain"/>
    <property type="match status" value="1"/>
</dbReference>
<evidence type="ECO:0000256" key="4">
    <source>
        <dbReference type="ARBA" id="ARBA00022771"/>
    </source>
</evidence>
<dbReference type="EMBL" id="JACASE010000006">
    <property type="protein sequence ID" value="KAF6458574.1"/>
    <property type="molecule type" value="Genomic_DNA"/>
</dbReference>
<dbReference type="InterPro" id="IPR046450">
    <property type="entry name" value="PA_dom_sf"/>
</dbReference>
<dbReference type="GO" id="GO:0008270">
    <property type="term" value="F:zinc ion binding"/>
    <property type="evidence" value="ECO:0007669"/>
    <property type="project" value="UniProtKB-KW"/>
</dbReference>
<organism evidence="10 11">
    <name type="scientific">Rousettus aegyptiacus</name>
    <name type="common">Egyptian fruit bat</name>
    <name type="synonym">Pteropus aegyptiacus</name>
    <dbReference type="NCBI Taxonomy" id="9407"/>
    <lineage>
        <taxon>Eukaryota</taxon>
        <taxon>Metazoa</taxon>
        <taxon>Chordata</taxon>
        <taxon>Craniata</taxon>
        <taxon>Vertebrata</taxon>
        <taxon>Euteleostomi</taxon>
        <taxon>Mammalia</taxon>
        <taxon>Eutheria</taxon>
        <taxon>Laurasiatheria</taxon>
        <taxon>Chiroptera</taxon>
        <taxon>Yinpterochiroptera</taxon>
        <taxon>Pteropodoidea</taxon>
        <taxon>Pteropodidae</taxon>
        <taxon>Rousettinae</taxon>
        <taxon>Rousettus</taxon>
    </lineage>
</organism>
<dbReference type="Gene3D" id="3.50.30.30">
    <property type="match status" value="1"/>
</dbReference>
<dbReference type="GO" id="GO:0005737">
    <property type="term" value="C:cytoplasm"/>
    <property type="evidence" value="ECO:0007669"/>
    <property type="project" value="UniProtKB-ARBA"/>
</dbReference>
<dbReference type="CDD" id="cd02123">
    <property type="entry name" value="PA_C_RZF_like"/>
    <property type="match status" value="1"/>
</dbReference>
<evidence type="ECO:0000256" key="5">
    <source>
        <dbReference type="ARBA" id="ARBA00022833"/>
    </source>
</evidence>
<evidence type="ECO:0000313" key="11">
    <source>
        <dbReference type="Proteomes" id="UP000593571"/>
    </source>
</evidence>
<dbReference type="GO" id="GO:0016020">
    <property type="term" value="C:membrane"/>
    <property type="evidence" value="ECO:0007669"/>
    <property type="project" value="UniProtKB-SubCell"/>
</dbReference>
<dbReference type="AlphaFoldDB" id="A0A7J8GEQ3"/>
<evidence type="ECO:0000256" key="6">
    <source>
        <dbReference type="ARBA" id="ARBA00022989"/>
    </source>
</evidence>
<keyword evidence="2 8" id="KW-0812">Transmembrane</keyword>
<dbReference type="Proteomes" id="UP000593571">
    <property type="component" value="Unassembled WGS sequence"/>
</dbReference>
<evidence type="ECO:0000256" key="1">
    <source>
        <dbReference type="ARBA" id="ARBA00004370"/>
    </source>
</evidence>
<evidence type="ECO:0000256" key="8">
    <source>
        <dbReference type="SAM" id="Phobius"/>
    </source>
</evidence>
<accession>A0A7J8GEQ3</accession>
<name>A0A7J8GEQ3_ROUAE</name>
<reference evidence="10 11" key="1">
    <citation type="journal article" date="2020" name="Nature">
        <title>Six reference-quality genomes reveal evolution of bat adaptations.</title>
        <authorList>
            <person name="Jebb D."/>
            <person name="Huang Z."/>
            <person name="Pippel M."/>
            <person name="Hughes G.M."/>
            <person name="Lavrichenko K."/>
            <person name="Devanna P."/>
            <person name="Winkler S."/>
            <person name="Jermiin L.S."/>
            <person name="Skirmuntt E.C."/>
            <person name="Katzourakis A."/>
            <person name="Burkitt-Gray L."/>
            <person name="Ray D.A."/>
            <person name="Sullivan K.A.M."/>
            <person name="Roscito J.G."/>
            <person name="Kirilenko B.M."/>
            <person name="Davalos L.M."/>
            <person name="Corthals A.P."/>
            <person name="Power M.L."/>
            <person name="Jones G."/>
            <person name="Ransome R.D."/>
            <person name="Dechmann D.K.N."/>
            <person name="Locatelli A.G."/>
            <person name="Puechmaille S.J."/>
            <person name="Fedrigo O."/>
            <person name="Jarvis E.D."/>
            <person name="Hiller M."/>
            <person name="Vernes S.C."/>
            <person name="Myers E.W."/>
            <person name="Teeling E.C."/>
        </authorList>
    </citation>
    <scope>NUCLEOTIDE SEQUENCE [LARGE SCALE GENOMIC DNA]</scope>
    <source>
        <strain evidence="10">MRouAeg1</strain>
        <tissue evidence="10">Muscle</tissue>
    </source>
</reference>
<feature type="domain" description="PA" evidence="9">
    <location>
        <begin position="55"/>
        <end position="117"/>
    </location>
</feature>
<keyword evidence="11" id="KW-1185">Reference proteome</keyword>
<sequence length="160" mass="17256">MHPAAFPLPVVVATVLWGAAPIRGLIRATSDHNASMDFADLPALFGAALSQEGLQGFLVEAHPANACSPIAPPPPAPVNGSVFIALLRRFDCNFDLKVLNAQKAGYGAAVVHNVNSNELLNMVWNSGLGCFWSQTIASPWDITSSLSQGLWDCWFWPWEQ</sequence>
<protein>
    <submittedName>
        <fullName evidence="10">Ring finger protein 167</fullName>
    </submittedName>
</protein>
<evidence type="ECO:0000256" key="7">
    <source>
        <dbReference type="ARBA" id="ARBA00023136"/>
    </source>
</evidence>
<keyword evidence="7 8" id="KW-0472">Membrane</keyword>
<evidence type="ECO:0000256" key="2">
    <source>
        <dbReference type="ARBA" id="ARBA00022692"/>
    </source>
</evidence>
<comment type="caution">
    <text evidence="10">The sequence shown here is derived from an EMBL/GenBank/DDBJ whole genome shotgun (WGS) entry which is preliminary data.</text>
</comment>
<keyword evidence="5" id="KW-0862">Zinc</keyword>
<keyword evidence="4" id="KW-0863">Zinc-finger</keyword>
<dbReference type="Pfam" id="PF02225">
    <property type="entry name" value="PA"/>
    <property type="match status" value="1"/>
</dbReference>